<dbReference type="InterPro" id="IPR035426">
    <property type="entry name" value="Gemin2/Brr1"/>
</dbReference>
<evidence type="ECO:0000256" key="1">
    <source>
        <dbReference type="ARBA" id="ARBA00025758"/>
    </source>
</evidence>
<dbReference type="AlphaFoldDB" id="A0A8X7P1L5"/>
<dbReference type="OrthoDB" id="428895at2759"/>
<keyword evidence="3" id="KW-1185">Reference proteome</keyword>
<dbReference type="Pfam" id="PF04938">
    <property type="entry name" value="SIP1"/>
    <property type="match status" value="1"/>
</dbReference>
<reference evidence="2 3" key="1">
    <citation type="submission" date="2020-02" db="EMBL/GenBank/DDBJ databases">
        <authorList>
            <person name="Ma Q."/>
            <person name="Huang Y."/>
            <person name="Song X."/>
            <person name="Pei D."/>
        </authorList>
    </citation>
    <scope>NUCLEOTIDE SEQUENCE [LARGE SCALE GENOMIC DNA]</scope>
    <source>
        <strain evidence="2">Sxm20200214</strain>
        <tissue evidence="2">Leaf</tissue>
    </source>
</reference>
<evidence type="ECO:0000313" key="2">
    <source>
        <dbReference type="EMBL" id="KAG2241719.1"/>
    </source>
</evidence>
<accession>A0A8X7P1L5</accession>
<protein>
    <submittedName>
        <fullName evidence="2">Uncharacterized protein</fullName>
    </submittedName>
</protein>
<evidence type="ECO:0000313" key="3">
    <source>
        <dbReference type="Proteomes" id="UP000886595"/>
    </source>
</evidence>
<dbReference type="EMBL" id="JAAMPC010000864">
    <property type="protein sequence ID" value="KAG2241719.1"/>
    <property type="molecule type" value="Genomic_DNA"/>
</dbReference>
<organism evidence="2 3">
    <name type="scientific">Brassica carinata</name>
    <name type="common">Ethiopian mustard</name>
    <name type="synonym">Abyssinian cabbage</name>
    <dbReference type="NCBI Taxonomy" id="52824"/>
    <lineage>
        <taxon>Eukaryota</taxon>
        <taxon>Viridiplantae</taxon>
        <taxon>Streptophyta</taxon>
        <taxon>Embryophyta</taxon>
        <taxon>Tracheophyta</taxon>
        <taxon>Spermatophyta</taxon>
        <taxon>Magnoliopsida</taxon>
        <taxon>eudicotyledons</taxon>
        <taxon>Gunneridae</taxon>
        <taxon>Pentapetalae</taxon>
        <taxon>rosids</taxon>
        <taxon>malvids</taxon>
        <taxon>Brassicales</taxon>
        <taxon>Brassicaceae</taxon>
        <taxon>Brassiceae</taxon>
        <taxon>Brassica</taxon>
    </lineage>
</organism>
<sequence length="124" mass="13442">MSSTQSTEYALMGIFSTRLNTVTDESFGVVVSEIQGMDSVTRVSKLKKRIVLVEKESGLQRSDCIWVVALCTSVDTPLDGDTCACLRAVLRNCASVRALEVEDEQVIIMANMLITIAGSSSSYP</sequence>
<dbReference type="PANTHER" id="PTHR12794">
    <property type="entry name" value="GEMIN2"/>
    <property type="match status" value="1"/>
</dbReference>
<dbReference type="GO" id="GO:0005634">
    <property type="term" value="C:nucleus"/>
    <property type="evidence" value="ECO:0007669"/>
    <property type="project" value="TreeGrafter"/>
</dbReference>
<dbReference type="PANTHER" id="PTHR12794:SF0">
    <property type="entry name" value="GEM-ASSOCIATED PROTEIN 2"/>
    <property type="match status" value="1"/>
</dbReference>
<gene>
    <name evidence="2" type="ORF">Bca52824_090292</name>
</gene>
<dbReference type="Gene3D" id="1.20.58.1070">
    <property type="match status" value="1"/>
</dbReference>
<dbReference type="GO" id="GO:0000387">
    <property type="term" value="P:spliceosomal snRNP assembly"/>
    <property type="evidence" value="ECO:0007669"/>
    <property type="project" value="InterPro"/>
</dbReference>
<name>A0A8X7P1L5_BRACI</name>
<dbReference type="Proteomes" id="UP000886595">
    <property type="component" value="Unassembled WGS sequence"/>
</dbReference>
<comment type="caution">
    <text evidence="2">The sequence shown here is derived from an EMBL/GenBank/DDBJ whole genome shotgun (WGS) entry which is preliminary data.</text>
</comment>
<proteinExistence type="inferred from homology"/>
<comment type="similarity">
    <text evidence="1">Belongs to the gemin-2 family.</text>
</comment>
<dbReference type="GO" id="GO:0032797">
    <property type="term" value="C:SMN complex"/>
    <property type="evidence" value="ECO:0007669"/>
    <property type="project" value="TreeGrafter"/>
</dbReference>